<organism evidence="1 2">
    <name type="scientific">Eufriesea mexicana</name>
    <dbReference type="NCBI Taxonomy" id="516756"/>
    <lineage>
        <taxon>Eukaryota</taxon>
        <taxon>Metazoa</taxon>
        <taxon>Ecdysozoa</taxon>
        <taxon>Arthropoda</taxon>
        <taxon>Hexapoda</taxon>
        <taxon>Insecta</taxon>
        <taxon>Pterygota</taxon>
        <taxon>Neoptera</taxon>
        <taxon>Endopterygota</taxon>
        <taxon>Hymenoptera</taxon>
        <taxon>Apocrita</taxon>
        <taxon>Aculeata</taxon>
        <taxon>Apoidea</taxon>
        <taxon>Anthophila</taxon>
        <taxon>Apidae</taxon>
        <taxon>Eufriesea</taxon>
    </lineage>
</organism>
<accession>A0A310SLM0</accession>
<reference evidence="1 2" key="1">
    <citation type="submission" date="2015-07" db="EMBL/GenBank/DDBJ databases">
        <title>The genome of Eufriesea mexicana.</title>
        <authorList>
            <person name="Pan H."/>
            <person name="Kapheim K."/>
        </authorList>
    </citation>
    <scope>NUCLEOTIDE SEQUENCE [LARGE SCALE GENOMIC DNA]</scope>
    <source>
        <strain evidence="1">0111107269</strain>
        <tissue evidence="1">Whole body</tissue>
    </source>
</reference>
<evidence type="ECO:0000313" key="1">
    <source>
        <dbReference type="EMBL" id="OAD62034.1"/>
    </source>
</evidence>
<proteinExistence type="predicted"/>
<keyword evidence="2" id="KW-1185">Reference proteome</keyword>
<gene>
    <name evidence="1" type="ORF">WN48_07531</name>
</gene>
<dbReference type="Proteomes" id="UP000250275">
    <property type="component" value="Unassembled WGS sequence"/>
</dbReference>
<dbReference type="EMBL" id="KQ759895">
    <property type="protein sequence ID" value="OAD62034.1"/>
    <property type="molecule type" value="Genomic_DNA"/>
</dbReference>
<protein>
    <submittedName>
        <fullName evidence="1">Uncharacterized protein</fullName>
    </submittedName>
</protein>
<dbReference type="AlphaFoldDB" id="A0A310SLM0"/>
<name>A0A310SLM0_9HYME</name>
<evidence type="ECO:0000313" key="2">
    <source>
        <dbReference type="Proteomes" id="UP000250275"/>
    </source>
</evidence>
<sequence>MDGCFDERRGHREAKSEVGRMVDGLKKRTRYQGKRYDTINEEGQYARDREKVPGTTNYHLLVCKEFQLWFP</sequence>